<sequence>MHRFISLDHVGKDELLYHYTKCKSVQSILKTGVLYATRSSFLNDTNEMAYIIEVAKKMLKDVKNQDYVCLLDQQIVATMEDFARTDIFVISFSINPDDITLWAEFGESTGYNIAFDAKSLIRGINAHNSIYCHGHVIYDEKKQKDLIYHLLTEVIASKVGKPFETIMDEELRHPGSPDFKALSTKFRSLMGVYAMFFKQKEFAAEQEYRIVFKNPNKSQICFREQDGFLLPYIKIRIGEGKLPIRGMTVAPKNHVDLARKGMEVYLDYLGYHVPIELSQLKLRY</sequence>
<dbReference type="OrthoDB" id="3034312at2"/>
<evidence type="ECO:0000313" key="1">
    <source>
        <dbReference type="EMBL" id="BBH26315.1"/>
    </source>
</evidence>
<dbReference type="EMBL" id="AP019309">
    <property type="protein sequence ID" value="BBH26315.1"/>
    <property type="molecule type" value="Genomic_DNA"/>
</dbReference>
<dbReference type="Proteomes" id="UP000268059">
    <property type="component" value="Chromosome"/>
</dbReference>
<dbReference type="InterPro" id="IPR021352">
    <property type="entry name" value="DUF2971"/>
</dbReference>
<organism evidence="1 2">
    <name type="scientific">Intestinibaculum porci</name>
    <dbReference type="NCBI Taxonomy" id="2487118"/>
    <lineage>
        <taxon>Bacteria</taxon>
        <taxon>Bacillati</taxon>
        <taxon>Bacillota</taxon>
        <taxon>Erysipelotrichia</taxon>
        <taxon>Erysipelotrichales</taxon>
        <taxon>Erysipelotrichaceae</taxon>
        <taxon>Intestinibaculum</taxon>
    </lineage>
</organism>
<reference evidence="1 2" key="1">
    <citation type="submission" date="2018-11" db="EMBL/GenBank/DDBJ databases">
        <title>Novel Erysipelotrichaceae bacterium isolated from small intestine of a swine.</title>
        <authorList>
            <person name="Kim J.S."/>
            <person name="Choe H."/>
            <person name="Lee Y.R."/>
            <person name="Kim K.M."/>
            <person name="Park D.S."/>
        </authorList>
    </citation>
    <scope>NUCLEOTIDE SEQUENCE [LARGE SCALE GENOMIC DNA]</scope>
    <source>
        <strain evidence="1 2">SG0102</strain>
    </source>
</reference>
<accession>A0A3G9JD25</accession>
<gene>
    <name evidence="1" type="ORF">SG0102_12490</name>
</gene>
<proteinExistence type="predicted"/>
<evidence type="ECO:0000313" key="2">
    <source>
        <dbReference type="Proteomes" id="UP000268059"/>
    </source>
</evidence>
<dbReference type="Pfam" id="PF11185">
    <property type="entry name" value="DUF2971"/>
    <property type="match status" value="1"/>
</dbReference>
<protein>
    <recommendedName>
        <fullName evidence="3">DUF2971 domain-containing protein</fullName>
    </recommendedName>
</protein>
<name>A0A3G9JD25_9FIRM</name>
<dbReference type="AlphaFoldDB" id="A0A3G9JD25"/>
<dbReference type="KEGG" id="ebm:SG0102_12490"/>
<keyword evidence="2" id="KW-1185">Reference proteome</keyword>
<dbReference type="RefSeq" id="WP_125119200.1">
    <property type="nucleotide sequence ID" value="NZ_AP019309.1"/>
</dbReference>
<dbReference type="InParanoid" id="A0A3G9JD25"/>
<evidence type="ECO:0008006" key="3">
    <source>
        <dbReference type="Google" id="ProtNLM"/>
    </source>
</evidence>